<feature type="transmembrane region" description="Helical" evidence="2">
    <location>
        <begin position="9"/>
        <end position="31"/>
    </location>
</feature>
<organism evidence="3 4">
    <name type="scientific">Mytilus galloprovincialis</name>
    <name type="common">Mediterranean mussel</name>
    <dbReference type="NCBI Taxonomy" id="29158"/>
    <lineage>
        <taxon>Eukaryota</taxon>
        <taxon>Metazoa</taxon>
        <taxon>Spiralia</taxon>
        <taxon>Lophotrochozoa</taxon>
        <taxon>Mollusca</taxon>
        <taxon>Bivalvia</taxon>
        <taxon>Autobranchia</taxon>
        <taxon>Pteriomorphia</taxon>
        <taxon>Mytilida</taxon>
        <taxon>Mytiloidea</taxon>
        <taxon>Mytilidae</taxon>
        <taxon>Mytilinae</taxon>
        <taxon>Mytilus</taxon>
    </lineage>
</organism>
<dbReference type="GO" id="GO:0008202">
    <property type="term" value="P:steroid metabolic process"/>
    <property type="evidence" value="ECO:0007669"/>
    <property type="project" value="TreeGrafter"/>
</dbReference>
<evidence type="ECO:0000256" key="2">
    <source>
        <dbReference type="SAM" id="Phobius"/>
    </source>
</evidence>
<comment type="similarity">
    <text evidence="1">Belongs to the short-chain dehydrogenases/reductases (SDR) family.</text>
</comment>
<keyword evidence="4" id="KW-1185">Reference proteome</keyword>
<evidence type="ECO:0000313" key="3">
    <source>
        <dbReference type="EMBL" id="VDI15640.1"/>
    </source>
</evidence>
<dbReference type="Proteomes" id="UP000596742">
    <property type="component" value="Unassembled WGS sequence"/>
</dbReference>
<sequence length="408" mass="46267">MRYLNRFQYLLLSIPIGMVLLPVLSVVYIVAPWSKVTVLLNTPSTRFLSYTCSYLSFLFLTVVAKLHYSDMWISLACDNTPTSNYILITLIFVWILGWIWEEMKQVWSSGIEDYAGSVWNIIDSFMLMFLLASFTLDIVVPIKVADAFTTNPLPLNVTGEQVNLSTLLHCYVTAEVDEVDVCPSVSYSVGDTGLWGVVNNAGITGNLGPVEWLTRKDYQAAFEINTLGMVETTRIFLPLIIKEKGRIVNITSMMGRIAAANPTYIVSKFAAEGYSDVLRRELYKRGVTVHILEPGFFRTNLINIESLCSAADNSFRGISSKLKQYYGQVYVEEWKDIITKTITNLGSPHTHLVVNAYVHALTSKYPKYRYLVGNDAKYIYRILWNLPEWISDYLLTRTAILPQAERNS</sequence>
<accession>A0A8B6D9S9</accession>
<dbReference type="InterPro" id="IPR036291">
    <property type="entry name" value="NAD(P)-bd_dom_sf"/>
</dbReference>
<dbReference type="PANTHER" id="PTHR43313">
    <property type="entry name" value="SHORT-CHAIN DEHYDROGENASE/REDUCTASE FAMILY 9C"/>
    <property type="match status" value="1"/>
</dbReference>
<keyword evidence="2" id="KW-0812">Transmembrane</keyword>
<reference evidence="3" key="1">
    <citation type="submission" date="2018-11" db="EMBL/GenBank/DDBJ databases">
        <authorList>
            <person name="Alioto T."/>
            <person name="Alioto T."/>
        </authorList>
    </citation>
    <scope>NUCLEOTIDE SEQUENCE</scope>
</reference>
<dbReference type="SUPFAM" id="SSF51735">
    <property type="entry name" value="NAD(P)-binding Rossmann-fold domains"/>
    <property type="match status" value="1"/>
</dbReference>
<dbReference type="PRINTS" id="PR00081">
    <property type="entry name" value="GDHRDH"/>
</dbReference>
<dbReference type="InterPro" id="IPR002347">
    <property type="entry name" value="SDR_fam"/>
</dbReference>
<keyword evidence="2" id="KW-0472">Membrane</keyword>
<dbReference type="EMBL" id="UYJE01002998">
    <property type="protein sequence ID" value="VDI15640.1"/>
    <property type="molecule type" value="Genomic_DNA"/>
</dbReference>
<evidence type="ECO:0000256" key="1">
    <source>
        <dbReference type="RuleBase" id="RU000363"/>
    </source>
</evidence>
<gene>
    <name evidence="3" type="ORF">MGAL_10B067924</name>
</gene>
<dbReference type="OrthoDB" id="5296at2759"/>
<feature type="transmembrane region" description="Helical" evidence="2">
    <location>
        <begin position="121"/>
        <end position="140"/>
    </location>
</feature>
<dbReference type="AlphaFoldDB" id="A0A8B6D9S9"/>
<comment type="caution">
    <text evidence="3">The sequence shown here is derived from an EMBL/GenBank/DDBJ whole genome shotgun (WGS) entry which is preliminary data.</text>
</comment>
<keyword evidence="2" id="KW-1133">Transmembrane helix</keyword>
<dbReference type="Pfam" id="PF00106">
    <property type="entry name" value="adh_short"/>
    <property type="match status" value="1"/>
</dbReference>
<protein>
    <submittedName>
        <fullName evidence="3">Uncharacterized protein</fullName>
    </submittedName>
</protein>
<dbReference type="Gene3D" id="3.40.50.720">
    <property type="entry name" value="NAD(P)-binding Rossmann-like Domain"/>
    <property type="match status" value="1"/>
</dbReference>
<feature type="transmembrane region" description="Helical" evidence="2">
    <location>
        <begin position="85"/>
        <end position="101"/>
    </location>
</feature>
<dbReference type="PANTHER" id="PTHR43313:SF1">
    <property type="entry name" value="3BETA-HYDROXYSTEROID DEHYDROGENASE DHS-16"/>
    <property type="match status" value="1"/>
</dbReference>
<name>A0A8B6D9S9_MYTGA</name>
<feature type="transmembrane region" description="Helical" evidence="2">
    <location>
        <begin position="47"/>
        <end position="64"/>
    </location>
</feature>
<dbReference type="GO" id="GO:0016491">
    <property type="term" value="F:oxidoreductase activity"/>
    <property type="evidence" value="ECO:0007669"/>
    <property type="project" value="TreeGrafter"/>
</dbReference>
<proteinExistence type="inferred from homology"/>
<dbReference type="PRINTS" id="PR00080">
    <property type="entry name" value="SDRFAMILY"/>
</dbReference>
<evidence type="ECO:0000313" key="4">
    <source>
        <dbReference type="Proteomes" id="UP000596742"/>
    </source>
</evidence>